<dbReference type="Proteomes" id="UP000243706">
    <property type="component" value="Chromosome 1"/>
</dbReference>
<dbReference type="OrthoDB" id="2721717at2"/>
<accession>A0A240C2L7</accession>
<dbReference type="CDD" id="cd00371">
    <property type="entry name" value="HMA"/>
    <property type="match status" value="1"/>
</dbReference>
<dbReference type="SUPFAM" id="SSF55008">
    <property type="entry name" value="HMA, heavy metal-associated domain"/>
    <property type="match status" value="1"/>
</dbReference>
<proteinExistence type="predicted"/>
<evidence type="ECO:0000313" key="6">
    <source>
        <dbReference type="Proteomes" id="UP000652995"/>
    </source>
</evidence>
<dbReference type="Proteomes" id="UP000652995">
    <property type="component" value="Unassembled WGS sequence"/>
</dbReference>
<dbReference type="KEGG" id="smus:C7J88_01070"/>
<dbReference type="Gene3D" id="3.30.70.100">
    <property type="match status" value="1"/>
</dbReference>
<gene>
    <name evidence="4" type="primary">copZ_1</name>
    <name evidence="3" type="ORF">GCM10007183_00930</name>
    <name evidence="4" type="ORF">SAMEA4412661_00859</name>
</gene>
<protein>
    <submittedName>
        <fullName evidence="4">Copper chaperone</fullName>
    </submittedName>
    <submittedName>
        <fullName evidence="3">Metal-binding protein</fullName>
    </submittedName>
</protein>
<dbReference type="RefSeq" id="WP_095116347.1">
    <property type="nucleotide sequence ID" value="NZ_BMCB01000001.1"/>
</dbReference>
<reference evidence="6" key="3">
    <citation type="journal article" date="2019" name="Int. J. Syst. Evol. Microbiol.">
        <title>The Global Catalogue of Microorganisms (GCM) 10K type strain sequencing project: providing services to taxonomists for standard genome sequencing and annotation.</title>
        <authorList>
            <consortium name="The Broad Institute Genomics Platform"/>
            <consortium name="The Broad Institute Genome Sequencing Center for Infectious Disease"/>
            <person name="Wu L."/>
            <person name="Ma J."/>
        </authorList>
    </citation>
    <scope>NUCLEOTIDE SEQUENCE [LARGE SCALE GENOMIC DNA]</scope>
    <source>
        <strain evidence="6">CCM 4175</strain>
    </source>
</reference>
<sequence>MKKAILKLETLTCPSCIQKIEAAMKRLEGVNAESVNVMFNASKVKADFDAEKLKLDQIVNAIESMGYEVLKATEK</sequence>
<dbReference type="InterPro" id="IPR036163">
    <property type="entry name" value="HMA_dom_sf"/>
</dbReference>
<evidence type="ECO:0000313" key="4">
    <source>
        <dbReference type="EMBL" id="SNW01862.1"/>
    </source>
</evidence>
<dbReference type="Pfam" id="PF00403">
    <property type="entry name" value="HMA"/>
    <property type="match status" value="1"/>
</dbReference>
<dbReference type="AlphaFoldDB" id="A0A240C2L7"/>
<name>A0A240C2L7_9STAP</name>
<evidence type="ECO:0000313" key="3">
    <source>
        <dbReference type="EMBL" id="GGA80654.1"/>
    </source>
</evidence>
<dbReference type="PROSITE" id="PS50846">
    <property type="entry name" value="HMA_2"/>
    <property type="match status" value="1"/>
</dbReference>
<evidence type="ECO:0000259" key="2">
    <source>
        <dbReference type="PROSITE" id="PS50846"/>
    </source>
</evidence>
<dbReference type="FunFam" id="3.30.70.100:FF:000001">
    <property type="entry name" value="ATPase copper transporting beta"/>
    <property type="match status" value="1"/>
</dbReference>
<reference evidence="3" key="1">
    <citation type="journal article" date="2014" name="Int. J. Syst. Evol. Microbiol.">
        <title>Complete genome of a new Firmicutes species belonging to the dominant human colonic microbiota ('Ruminococcus bicirculans') reveals two chromosomes and a selective capacity to utilize plant glucans.</title>
        <authorList>
            <consortium name="NISC Comparative Sequencing Program"/>
            <person name="Wegmann U."/>
            <person name="Louis P."/>
            <person name="Goesmann A."/>
            <person name="Henrissat B."/>
            <person name="Duncan S.H."/>
            <person name="Flint H.J."/>
        </authorList>
    </citation>
    <scope>NUCLEOTIDE SEQUENCE</scope>
    <source>
        <strain evidence="3">CCM 4175</strain>
    </source>
</reference>
<reference evidence="4 5" key="2">
    <citation type="submission" date="2017-06" db="EMBL/GenBank/DDBJ databases">
        <authorList>
            <consortium name="Pathogen Informatics"/>
        </authorList>
    </citation>
    <scope>NUCLEOTIDE SEQUENCE [LARGE SCALE GENOMIC DNA]</scope>
    <source>
        <strain evidence="4 5">NCTC13833</strain>
    </source>
</reference>
<dbReference type="EMBL" id="BMCB01000001">
    <property type="protein sequence ID" value="GGA80654.1"/>
    <property type="molecule type" value="Genomic_DNA"/>
</dbReference>
<dbReference type="InterPro" id="IPR006121">
    <property type="entry name" value="HMA_dom"/>
</dbReference>
<evidence type="ECO:0000256" key="1">
    <source>
        <dbReference type="ARBA" id="ARBA00022723"/>
    </source>
</evidence>
<feature type="domain" description="HMA" evidence="2">
    <location>
        <begin position="2"/>
        <end position="70"/>
    </location>
</feature>
<organism evidence="4 5">
    <name type="scientific">Staphylococcus muscae</name>
    <dbReference type="NCBI Taxonomy" id="1294"/>
    <lineage>
        <taxon>Bacteria</taxon>
        <taxon>Bacillati</taxon>
        <taxon>Bacillota</taxon>
        <taxon>Bacilli</taxon>
        <taxon>Bacillales</taxon>
        <taxon>Staphylococcaceae</taxon>
        <taxon>Staphylococcus</taxon>
    </lineage>
</organism>
<dbReference type="EMBL" id="LT906464">
    <property type="protein sequence ID" value="SNW01862.1"/>
    <property type="molecule type" value="Genomic_DNA"/>
</dbReference>
<keyword evidence="1" id="KW-0479">Metal-binding</keyword>
<dbReference type="GO" id="GO:0046872">
    <property type="term" value="F:metal ion binding"/>
    <property type="evidence" value="ECO:0007669"/>
    <property type="project" value="UniProtKB-KW"/>
</dbReference>
<keyword evidence="6" id="KW-1185">Reference proteome</keyword>
<reference evidence="3" key="4">
    <citation type="submission" date="2024-05" db="EMBL/GenBank/DDBJ databases">
        <authorList>
            <person name="Sun Q."/>
            <person name="Sedlacek I."/>
        </authorList>
    </citation>
    <scope>NUCLEOTIDE SEQUENCE</scope>
    <source>
        <strain evidence="3">CCM 4175</strain>
    </source>
</reference>
<evidence type="ECO:0000313" key="5">
    <source>
        <dbReference type="Proteomes" id="UP000243706"/>
    </source>
</evidence>